<dbReference type="Proteomes" id="UP000315525">
    <property type="component" value="Unassembled WGS sequence"/>
</dbReference>
<dbReference type="PANTHER" id="PTHR43421:SF1">
    <property type="entry name" value="METALLOPROTEASE PMBA"/>
    <property type="match status" value="1"/>
</dbReference>
<evidence type="ECO:0000313" key="6">
    <source>
        <dbReference type="Proteomes" id="UP000315525"/>
    </source>
</evidence>
<evidence type="ECO:0000313" key="5">
    <source>
        <dbReference type="EMBL" id="TET44908.1"/>
    </source>
</evidence>
<sequence>MDYEALVKDTLRKFKQAGADAEIFLQTGDSLEISVRDGNLENLKQSGSKGMGVRVFYKKKMSFVDSTDFSKGAVDSLVEKGLSLAKMAGKDEYNVLPEPREVTHRPEIYDPEIKRIPLDKKIELAKEVERRALSYHPLITKPEGCSYSDNSGKVIVANTLGISESYKATYFHVEIGVIAEKGESQQPGEYETGSRFFSDLMDIQTIAENAGRRAVAMVGGEPVKSQKAAVVFDRLTGERLLDGVSRALNGEQVALERSFLRGKIGEKIGSDLVTIVDDGIMNRGNASRPVDGEGVPTQRRVIIERGVLKGYFYNARGAARAKGKSTGSAARWGYGQPPGIGHHNFYLVPGELSSDEIITGTKKGLYVFQTIGFGVDAESGGFSVGASGVWIVDGKVVGPVARVAIASHMLEMLKGIDAVANDLIMDRSAACPTFRIKEMTIGGI</sequence>
<reference evidence="5 6" key="1">
    <citation type="submission" date="2019-03" db="EMBL/GenBank/DDBJ databases">
        <title>Metabolic potential of uncultured bacteria and archaea associated with petroleum seepage in deep-sea sediments.</title>
        <authorList>
            <person name="Dong X."/>
            <person name="Hubert C."/>
        </authorList>
    </citation>
    <scope>NUCLEOTIDE SEQUENCE [LARGE SCALE GENOMIC DNA]</scope>
    <source>
        <strain evidence="5">E44_bin18</strain>
    </source>
</reference>
<dbReference type="InterPro" id="IPR036059">
    <property type="entry name" value="TldD/PmbA_sf"/>
</dbReference>
<evidence type="ECO:0000259" key="4">
    <source>
        <dbReference type="Pfam" id="PF19290"/>
    </source>
</evidence>
<proteinExistence type="inferred from homology"/>
<dbReference type="InterPro" id="IPR045570">
    <property type="entry name" value="Metalloprtase-TldD/E_cen_dom"/>
</dbReference>
<feature type="domain" description="Metalloprotease TldD/E C-terminal" evidence="3">
    <location>
        <begin position="226"/>
        <end position="443"/>
    </location>
</feature>
<evidence type="ECO:0000259" key="2">
    <source>
        <dbReference type="Pfam" id="PF01523"/>
    </source>
</evidence>
<dbReference type="Pfam" id="PF01523">
    <property type="entry name" value="PmbA_TldD_1st"/>
    <property type="match status" value="1"/>
</dbReference>
<dbReference type="GO" id="GO:0005829">
    <property type="term" value="C:cytosol"/>
    <property type="evidence" value="ECO:0007669"/>
    <property type="project" value="TreeGrafter"/>
</dbReference>
<organism evidence="5 6">
    <name type="scientific">candidate division TA06 bacterium</name>
    <dbReference type="NCBI Taxonomy" id="2250710"/>
    <lineage>
        <taxon>Bacteria</taxon>
        <taxon>Bacteria division TA06</taxon>
    </lineage>
</organism>
<protein>
    <submittedName>
        <fullName evidence="5">TldD/PmbA family protein</fullName>
    </submittedName>
</protein>
<dbReference type="GO" id="GO:0008237">
    <property type="term" value="F:metallopeptidase activity"/>
    <property type="evidence" value="ECO:0007669"/>
    <property type="project" value="InterPro"/>
</dbReference>
<dbReference type="SUPFAM" id="SSF111283">
    <property type="entry name" value="Putative modulator of DNA gyrase, PmbA/TldD"/>
    <property type="match status" value="1"/>
</dbReference>
<dbReference type="Gene3D" id="3.30.2290.10">
    <property type="entry name" value="PmbA/TldD superfamily"/>
    <property type="match status" value="1"/>
</dbReference>
<evidence type="ECO:0000259" key="3">
    <source>
        <dbReference type="Pfam" id="PF19289"/>
    </source>
</evidence>
<accession>A0A523UQU2</accession>
<feature type="domain" description="Metalloprotease TldD/E central" evidence="4">
    <location>
        <begin position="113"/>
        <end position="217"/>
    </location>
</feature>
<dbReference type="InterPro" id="IPR035068">
    <property type="entry name" value="TldD/PmbA_N"/>
</dbReference>
<comment type="similarity">
    <text evidence="1">Belongs to the peptidase U62 family.</text>
</comment>
<dbReference type="EMBL" id="SOJN01000104">
    <property type="protein sequence ID" value="TET44908.1"/>
    <property type="molecule type" value="Genomic_DNA"/>
</dbReference>
<comment type="caution">
    <text evidence="5">The sequence shown here is derived from an EMBL/GenBank/DDBJ whole genome shotgun (WGS) entry which is preliminary data.</text>
</comment>
<dbReference type="InterPro" id="IPR047657">
    <property type="entry name" value="PmbA"/>
</dbReference>
<dbReference type="InterPro" id="IPR045569">
    <property type="entry name" value="Metalloprtase-TldD/E_C"/>
</dbReference>
<dbReference type="GO" id="GO:0006508">
    <property type="term" value="P:proteolysis"/>
    <property type="evidence" value="ECO:0007669"/>
    <property type="project" value="InterPro"/>
</dbReference>
<dbReference type="Pfam" id="PF19290">
    <property type="entry name" value="PmbA_TldD_2nd"/>
    <property type="match status" value="1"/>
</dbReference>
<dbReference type="Pfam" id="PF19289">
    <property type="entry name" value="PmbA_TldD_3rd"/>
    <property type="match status" value="1"/>
</dbReference>
<gene>
    <name evidence="5" type="ORF">E3J62_09050</name>
</gene>
<dbReference type="PANTHER" id="PTHR43421">
    <property type="entry name" value="METALLOPROTEASE PMBA"/>
    <property type="match status" value="1"/>
</dbReference>
<name>A0A523UQU2_UNCT6</name>
<dbReference type="AlphaFoldDB" id="A0A523UQU2"/>
<evidence type="ECO:0000256" key="1">
    <source>
        <dbReference type="ARBA" id="ARBA00005836"/>
    </source>
</evidence>
<dbReference type="InterPro" id="IPR002510">
    <property type="entry name" value="Metalloprtase-TldD/E_N"/>
</dbReference>
<feature type="domain" description="Metalloprotease TldD/E N-terminal" evidence="2">
    <location>
        <begin position="21"/>
        <end position="85"/>
    </location>
</feature>